<evidence type="ECO:0000256" key="1">
    <source>
        <dbReference type="SAM" id="Phobius"/>
    </source>
</evidence>
<feature type="transmembrane region" description="Helical" evidence="1">
    <location>
        <begin position="185"/>
        <end position="202"/>
    </location>
</feature>
<feature type="transmembrane region" description="Helical" evidence="1">
    <location>
        <begin position="365"/>
        <end position="385"/>
    </location>
</feature>
<dbReference type="GO" id="GO:0016746">
    <property type="term" value="F:acyltransferase activity"/>
    <property type="evidence" value="ECO:0007669"/>
    <property type="project" value="UniProtKB-KW"/>
</dbReference>
<dbReference type="InterPro" id="IPR050879">
    <property type="entry name" value="Acyltransferase_3"/>
</dbReference>
<feature type="domain" description="Acyltransferase 3" evidence="2">
    <location>
        <begin position="39"/>
        <end position="373"/>
    </location>
</feature>
<dbReference type="Proteomes" id="UP001595961">
    <property type="component" value="Unassembled WGS sequence"/>
</dbReference>
<keyword evidence="1" id="KW-0472">Membrane</keyword>
<evidence type="ECO:0000313" key="4">
    <source>
        <dbReference type="Proteomes" id="UP001595961"/>
    </source>
</evidence>
<keyword evidence="1" id="KW-1133">Transmembrane helix</keyword>
<dbReference type="PANTHER" id="PTHR23028:SF53">
    <property type="entry name" value="ACYL_TRANSF_3 DOMAIN-CONTAINING PROTEIN"/>
    <property type="match status" value="1"/>
</dbReference>
<feature type="transmembrane region" description="Helical" evidence="1">
    <location>
        <begin position="336"/>
        <end position="353"/>
    </location>
</feature>
<keyword evidence="3" id="KW-0012">Acyltransferase</keyword>
<name>A0ABV9BXR6_9GAMM</name>
<sequence length="415" mass="46068">MHELPLHNPAEMRHVLLLDGVAGLMDVTTNRAVVGTRNSGIDLLRGLAILLVVLHHIGLRIPLKKSLLADVLPTRLLSALNYNGYEAVFVFFVISGFLIASHALRRDGALAQIDLRAFYARRFSRIAPCLVLLVVVLSVLHLLGVDDYVIKREGQSLPRAIVAALGFHLNWYEGVTGYLPGNWDVLWSLSIEEVFYIGFPLVCLLTRRAWLLVPMLAVLALSLPFTRAVLEGNEIWQEKAYLPGMAAIATGVLGALLTTRWPAASAGVSRAVLWVGAVGLLAVLLAERWLWPLLHDGSMLVLTTSSLCLVVACQWRQDLPALQGLGWLRRWGQLSYEIYLTHMFVVFAVVRAYKAMGSDQALGFLWYLPALPLCWLLGAMVERFISTPTERRLRTRLLSRSVVRQPAVQPATAMD</sequence>
<evidence type="ECO:0000259" key="2">
    <source>
        <dbReference type="Pfam" id="PF01757"/>
    </source>
</evidence>
<feature type="transmembrane region" description="Helical" evidence="1">
    <location>
        <begin position="209"/>
        <end position="228"/>
    </location>
</feature>
<gene>
    <name evidence="3" type="ORF">ACFO5W_01935</name>
</gene>
<proteinExistence type="predicted"/>
<keyword evidence="3" id="KW-0808">Transferase</keyword>
<dbReference type="InterPro" id="IPR002656">
    <property type="entry name" value="Acyl_transf_3_dom"/>
</dbReference>
<feature type="transmembrane region" description="Helical" evidence="1">
    <location>
        <begin position="43"/>
        <end position="63"/>
    </location>
</feature>
<dbReference type="EC" id="2.3.-.-" evidence="3"/>
<keyword evidence="4" id="KW-1185">Reference proteome</keyword>
<dbReference type="RefSeq" id="WP_380003542.1">
    <property type="nucleotide sequence ID" value="NZ_JBHSGA010000003.1"/>
</dbReference>
<reference evidence="4" key="1">
    <citation type="journal article" date="2019" name="Int. J. Syst. Evol. Microbiol.">
        <title>The Global Catalogue of Microorganisms (GCM) 10K type strain sequencing project: providing services to taxonomists for standard genome sequencing and annotation.</title>
        <authorList>
            <consortium name="The Broad Institute Genomics Platform"/>
            <consortium name="The Broad Institute Genome Sequencing Center for Infectious Disease"/>
            <person name="Wu L."/>
            <person name="Ma J."/>
        </authorList>
    </citation>
    <scope>NUCLEOTIDE SEQUENCE [LARGE SCALE GENOMIC DNA]</scope>
    <source>
        <strain evidence="4">CCM 4481</strain>
    </source>
</reference>
<dbReference type="PANTHER" id="PTHR23028">
    <property type="entry name" value="ACETYLTRANSFERASE"/>
    <property type="match status" value="1"/>
</dbReference>
<feature type="transmembrane region" description="Helical" evidence="1">
    <location>
        <begin position="83"/>
        <end position="104"/>
    </location>
</feature>
<keyword evidence="1" id="KW-0812">Transmembrane</keyword>
<protein>
    <submittedName>
        <fullName evidence="3">Acyltransferase family protein</fullName>
        <ecNumber evidence="3">2.3.-.-</ecNumber>
    </submittedName>
</protein>
<feature type="transmembrane region" description="Helical" evidence="1">
    <location>
        <begin position="271"/>
        <end position="291"/>
    </location>
</feature>
<dbReference type="EMBL" id="JBHSGA010000003">
    <property type="protein sequence ID" value="MFC4525385.1"/>
    <property type="molecule type" value="Genomic_DNA"/>
</dbReference>
<feature type="transmembrane region" description="Helical" evidence="1">
    <location>
        <begin position="240"/>
        <end position="259"/>
    </location>
</feature>
<dbReference type="Pfam" id="PF01757">
    <property type="entry name" value="Acyl_transf_3"/>
    <property type="match status" value="1"/>
</dbReference>
<feature type="transmembrane region" description="Helical" evidence="1">
    <location>
        <begin position="125"/>
        <end position="143"/>
    </location>
</feature>
<evidence type="ECO:0000313" key="3">
    <source>
        <dbReference type="EMBL" id="MFC4525385.1"/>
    </source>
</evidence>
<accession>A0ABV9BXR6</accession>
<organism evidence="3 4">
    <name type="scientific">Dyella halodurans</name>
    <dbReference type="NCBI Taxonomy" id="1920171"/>
    <lineage>
        <taxon>Bacteria</taxon>
        <taxon>Pseudomonadati</taxon>
        <taxon>Pseudomonadota</taxon>
        <taxon>Gammaproteobacteria</taxon>
        <taxon>Lysobacterales</taxon>
        <taxon>Rhodanobacteraceae</taxon>
        <taxon>Dyella</taxon>
    </lineage>
</organism>
<feature type="transmembrane region" description="Helical" evidence="1">
    <location>
        <begin position="297"/>
        <end position="315"/>
    </location>
</feature>
<comment type="caution">
    <text evidence="3">The sequence shown here is derived from an EMBL/GenBank/DDBJ whole genome shotgun (WGS) entry which is preliminary data.</text>
</comment>